<evidence type="ECO:0000256" key="2">
    <source>
        <dbReference type="ARBA" id="ARBA00022692"/>
    </source>
</evidence>
<dbReference type="AlphaFoldDB" id="A0A7R8ZB32"/>
<dbReference type="GO" id="GO:0005254">
    <property type="term" value="F:chloride channel activity"/>
    <property type="evidence" value="ECO:0007669"/>
    <property type="project" value="UniProtKB-KW"/>
</dbReference>
<comment type="function">
    <text evidence="6">Forms chloride channels.</text>
</comment>
<feature type="transmembrane region" description="Helical" evidence="6">
    <location>
        <begin position="104"/>
        <end position="122"/>
    </location>
</feature>
<feature type="transmembrane region" description="Helical" evidence="6">
    <location>
        <begin position="294"/>
        <end position="320"/>
    </location>
</feature>
<protein>
    <recommendedName>
        <fullName evidence="6">Bestrophin homolog</fullName>
    </recommendedName>
</protein>
<evidence type="ECO:0000256" key="3">
    <source>
        <dbReference type="ARBA" id="ARBA00022989"/>
    </source>
</evidence>
<proteinExistence type="inferred from homology"/>
<accession>A0A7R8ZB32</accession>
<keyword evidence="6" id="KW-1003">Cell membrane</keyword>
<sequence>MPKTWKDTSVGFEATSHLSPSRPSSHKIGFRLAFDRATDLKLQLNPTSIDSYFLRGGVENNLVKTDLSTPDRDSNPDIPVSVIGSPGCLCEWKGSVYKLIWRDLLAYLCLYFAISLAYRFALADDQKRTFEKIRLYASQQSESIPMSFVLGFYVSLIVKRWWEQYRLLPWPDSLALFVSAAIPGSEERGRLMRRNIVRYAMLSYVITLQKVSFRVKKRFPTWQHVVDAGLMLESEKKIFDMMDEKSDMSKYWMPLIWATNIINRARKENLIASDHLVQTMLMELSDIRRRLGSLIGYDTVCVPLVYTQVVTLSVYMYFLSALMGRQFVEDEHSTTDYPDMYFPLFTVLQFFFYIGWLKVAEVLINPFGEDDDDIELNWLIDRHIKN</sequence>
<evidence type="ECO:0000256" key="5">
    <source>
        <dbReference type="ARBA" id="ARBA00034769"/>
    </source>
</evidence>
<keyword evidence="6" id="KW-0407">Ion channel</keyword>
<feature type="transmembrane region" description="Helical" evidence="6">
    <location>
        <begin position="340"/>
        <end position="357"/>
    </location>
</feature>
<dbReference type="GO" id="GO:0005886">
    <property type="term" value="C:plasma membrane"/>
    <property type="evidence" value="ECO:0007669"/>
    <property type="project" value="UniProtKB-SubCell"/>
</dbReference>
<keyword evidence="6" id="KW-0406">Ion transport</keyword>
<evidence type="ECO:0000313" key="7">
    <source>
        <dbReference type="EMBL" id="CAD7198738.1"/>
    </source>
</evidence>
<keyword evidence="2 6" id="KW-0812">Transmembrane</keyword>
<keyword evidence="6" id="KW-0868">Chloride</keyword>
<comment type="similarity">
    <text evidence="5 6">Belongs to the anion channel-forming bestrophin (TC 1.A.46) family. Calcium-sensitive chloride channel subfamily.</text>
</comment>
<keyword evidence="4 6" id="KW-0472">Membrane</keyword>
<dbReference type="GO" id="GO:0034707">
    <property type="term" value="C:chloride channel complex"/>
    <property type="evidence" value="ECO:0007669"/>
    <property type="project" value="UniProtKB-KW"/>
</dbReference>
<gene>
    <name evidence="7" type="ORF">TDIB3V08_LOCUS5016</name>
</gene>
<evidence type="ECO:0000256" key="4">
    <source>
        <dbReference type="ARBA" id="ARBA00023136"/>
    </source>
</evidence>
<dbReference type="PANTHER" id="PTHR10736:SF11">
    <property type="entry name" value="BESTROPHIN 2"/>
    <property type="match status" value="1"/>
</dbReference>
<dbReference type="PANTHER" id="PTHR10736">
    <property type="entry name" value="BESTROPHIN"/>
    <property type="match status" value="1"/>
</dbReference>
<keyword evidence="6" id="KW-0813">Transport</keyword>
<evidence type="ECO:0000256" key="6">
    <source>
        <dbReference type="RuleBase" id="RU363126"/>
    </source>
</evidence>
<reference evidence="7" key="1">
    <citation type="submission" date="2020-11" db="EMBL/GenBank/DDBJ databases">
        <authorList>
            <person name="Tran Van P."/>
        </authorList>
    </citation>
    <scope>NUCLEOTIDE SEQUENCE</scope>
</reference>
<evidence type="ECO:0000256" key="1">
    <source>
        <dbReference type="ARBA" id="ARBA00004370"/>
    </source>
</evidence>
<comment type="subcellular location">
    <subcellularLocation>
        <location evidence="6">Cell membrane</location>
        <topology evidence="6">Multi-pass membrane protein</topology>
    </subcellularLocation>
    <subcellularLocation>
        <location evidence="1">Membrane</location>
    </subcellularLocation>
</comment>
<keyword evidence="3 6" id="KW-1133">Transmembrane helix</keyword>
<feature type="transmembrane region" description="Helical" evidence="6">
    <location>
        <begin position="143"/>
        <end position="162"/>
    </location>
</feature>
<dbReference type="InterPro" id="IPR000615">
    <property type="entry name" value="Bestrophin"/>
</dbReference>
<dbReference type="Pfam" id="PF01062">
    <property type="entry name" value="Bestrophin"/>
    <property type="match status" value="1"/>
</dbReference>
<name>A0A7R8ZB32_TIMDO</name>
<dbReference type="EMBL" id="OA566344">
    <property type="protein sequence ID" value="CAD7198738.1"/>
    <property type="molecule type" value="Genomic_DNA"/>
</dbReference>
<dbReference type="InterPro" id="IPR021134">
    <property type="entry name" value="Bestrophin-like"/>
</dbReference>
<organism evidence="7">
    <name type="scientific">Timema douglasi</name>
    <name type="common">Walking stick</name>
    <dbReference type="NCBI Taxonomy" id="61478"/>
    <lineage>
        <taxon>Eukaryota</taxon>
        <taxon>Metazoa</taxon>
        <taxon>Ecdysozoa</taxon>
        <taxon>Arthropoda</taxon>
        <taxon>Hexapoda</taxon>
        <taxon>Insecta</taxon>
        <taxon>Pterygota</taxon>
        <taxon>Neoptera</taxon>
        <taxon>Polyneoptera</taxon>
        <taxon>Phasmatodea</taxon>
        <taxon>Timematodea</taxon>
        <taxon>Timematoidea</taxon>
        <taxon>Timematidae</taxon>
        <taxon>Timema</taxon>
    </lineage>
</organism>
<keyword evidence="6" id="KW-0869">Chloride channel</keyword>